<dbReference type="HOGENOM" id="CLU_3228463_0_0_11"/>
<evidence type="ECO:0000256" key="1">
    <source>
        <dbReference type="SAM" id="MobiDB-lite"/>
    </source>
</evidence>
<dbReference type="EMBL" id="AWSE01000206">
    <property type="protein sequence ID" value="ERH22194.1"/>
    <property type="molecule type" value="Genomic_DNA"/>
</dbReference>
<feature type="region of interest" description="Disordered" evidence="1">
    <location>
        <begin position="1"/>
        <end position="23"/>
    </location>
</feature>
<sequence>MSVSCNGLSSMLGSASAQSCDVGPGRDSAFYQDSYGLVPGNGR</sequence>
<gene>
    <name evidence="2" type="ORF">HMPREF1979_02817</name>
</gene>
<keyword evidence="3" id="KW-1185">Reference proteome</keyword>
<dbReference type="Proteomes" id="UP000016536">
    <property type="component" value="Unassembled WGS sequence"/>
</dbReference>
<proteinExistence type="predicted"/>
<organism evidence="2 3">
    <name type="scientific">Actinomyces johnsonii F0542</name>
    <dbReference type="NCBI Taxonomy" id="1321818"/>
    <lineage>
        <taxon>Bacteria</taxon>
        <taxon>Bacillati</taxon>
        <taxon>Actinomycetota</taxon>
        <taxon>Actinomycetes</taxon>
        <taxon>Actinomycetales</taxon>
        <taxon>Actinomycetaceae</taxon>
        <taxon>Actinomyces</taxon>
    </lineage>
</organism>
<feature type="compositionally biased region" description="Polar residues" evidence="1">
    <location>
        <begin position="1"/>
        <end position="19"/>
    </location>
</feature>
<accession>U1QK38</accession>
<dbReference type="AlphaFoldDB" id="U1QK38"/>
<evidence type="ECO:0000313" key="2">
    <source>
        <dbReference type="EMBL" id="ERH22194.1"/>
    </source>
</evidence>
<evidence type="ECO:0000313" key="3">
    <source>
        <dbReference type="Proteomes" id="UP000016536"/>
    </source>
</evidence>
<protein>
    <submittedName>
        <fullName evidence="2">Uncharacterized protein</fullName>
    </submittedName>
</protein>
<name>U1QK38_9ACTO</name>
<reference evidence="2 3" key="1">
    <citation type="submission" date="2013-08" db="EMBL/GenBank/DDBJ databases">
        <authorList>
            <person name="Weinstock G."/>
            <person name="Sodergren E."/>
            <person name="Wylie T."/>
            <person name="Fulton L."/>
            <person name="Fulton R."/>
            <person name="Fronick C."/>
            <person name="O'Laughlin M."/>
            <person name="Godfrey J."/>
            <person name="Miner T."/>
            <person name="Herter B."/>
            <person name="Appelbaum E."/>
            <person name="Cordes M."/>
            <person name="Lek S."/>
            <person name="Wollam A."/>
            <person name="Pepin K.H."/>
            <person name="Palsikar V.B."/>
            <person name="Mitreva M."/>
            <person name="Wilson R.K."/>
        </authorList>
    </citation>
    <scope>NUCLEOTIDE SEQUENCE [LARGE SCALE GENOMIC DNA]</scope>
    <source>
        <strain evidence="2 3">F0542</strain>
    </source>
</reference>
<comment type="caution">
    <text evidence="2">The sequence shown here is derived from an EMBL/GenBank/DDBJ whole genome shotgun (WGS) entry which is preliminary data.</text>
</comment>